<feature type="compositionally biased region" description="Basic and acidic residues" evidence="1">
    <location>
        <begin position="53"/>
        <end position="71"/>
    </location>
</feature>
<dbReference type="HOGENOM" id="CLU_2158667_0_0_1"/>
<gene>
    <name evidence="2" type="ORF">GLAREA_08212</name>
</gene>
<reference evidence="2 3" key="1">
    <citation type="journal article" date="2013" name="BMC Genomics">
        <title>Genomics-driven discovery of the pneumocandin biosynthetic gene cluster in the fungus Glarea lozoyensis.</title>
        <authorList>
            <person name="Chen L."/>
            <person name="Yue Q."/>
            <person name="Zhang X."/>
            <person name="Xiang M."/>
            <person name="Wang C."/>
            <person name="Li S."/>
            <person name="Che Y."/>
            <person name="Ortiz-Lopez F.J."/>
            <person name="Bills G.F."/>
            <person name="Liu X."/>
            <person name="An Z."/>
        </authorList>
    </citation>
    <scope>NUCLEOTIDE SEQUENCE [LARGE SCALE GENOMIC DNA]</scope>
    <source>
        <strain evidence="3">ATCC 20868 / MF5171</strain>
    </source>
</reference>
<dbReference type="KEGG" id="glz:GLAREA_08212"/>
<dbReference type="GeneID" id="19467261"/>
<dbReference type="AlphaFoldDB" id="S3CEE4"/>
<feature type="region of interest" description="Disordered" evidence="1">
    <location>
        <begin position="50"/>
        <end position="111"/>
    </location>
</feature>
<keyword evidence="3" id="KW-1185">Reference proteome</keyword>
<evidence type="ECO:0000313" key="2">
    <source>
        <dbReference type="EMBL" id="EPE24360.1"/>
    </source>
</evidence>
<name>S3CEE4_GLAL2</name>
<accession>S3CEE4</accession>
<evidence type="ECO:0000256" key="1">
    <source>
        <dbReference type="SAM" id="MobiDB-lite"/>
    </source>
</evidence>
<organism evidence="2 3">
    <name type="scientific">Glarea lozoyensis (strain ATCC 20868 / MF5171)</name>
    <dbReference type="NCBI Taxonomy" id="1116229"/>
    <lineage>
        <taxon>Eukaryota</taxon>
        <taxon>Fungi</taxon>
        <taxon>Dikarya</taxon>
        <taxon>Ascomycota</taxon>
        <taxon>Pezizomycotina</taxon>
        <taxon>Leotiomycetes</taxon>
        <taxon>Helotiales</taxon>
        <taxon>Helotiaceae</taxon>
        <taxon>Glarea</taxon>
    </lineage>
</organism>
<proteinExistence type="predicted"/>
<dbReference type="Proteomes" id="UP000016922">
    <property type="component" value="Unassembled WGS sequence"/>
</dbReference>
<dbReference type="RefSeq" id="XP_008088448.1">
    <property type="nucleotide sequence ID" value="XM_008090257.1"/>
</dbReference>
<protein>
    <submittedName>
        <fullName evidence="2">Uncharacterized protein</fullName>
    </submittedName>
</protein>
<dbReference type="EMBL" id="KE145373">
    <property type="protein sequence ID" value="EPE24360.1"/>
    <property type="molecule type" value="Genomic_DNA"/>
</dbReference>
<evidence type="ECO:0000313" key="3">
    <source>
        <dbReference type="Proteomes" id="UP000016922"/>
    </source>
</evidence>
<feature type="compositionally biased region" description="Polar residues" evidence="1">
    <location>
        <begin position="72"/>
        <end position="90"/>
    </location>
</feature>
<sequence length="111" mass="11957">MTGGRLLVPYVDDSPTTTLPVHYDSNVACPRCSVSAAAVGGIEWVPISRKFRPHQEHETSSQRNAVDDGRQDSSYGATPARTSSPSSLNSPRRENMDGARSVGLAGLYQPR</sequence>